<accession>A0A4R1CIM4</accession>
<evidence type="ECO:0000313" key="4">
    <source>
        <dbReference type="EMBL" id="TCJ29996.1"/>
    </source>
</evidence>
<dbReference type="SUPFAM" id="SSF53850">
    <property type="entry name" value="Periplasmic binding protein-like II"/>
    <property type="match status" value="1"/>
</dbReference>
<feature type="chain" id="PRO_5020745409" evidence="2">
    <location>
        <begin position="23"/>
        <end position="270"/>
    </location>
</feature>
<evidence type="ECO:0000259" key="3">
    <source>
        <dbReference type="SMART" id="SM00062"/>
    </source>
</evidence>
<name>A0A4R1CIM4_9ACTN</name>
<dbReference type="Gene3D" id="3.40.190.10">
    <property type="entry name" value="Periplasmic binding protein-like II"/>
    <property type="match status" value="2"/>
</dbReference>
<dbReference type="Pfam" id="PF00497">
    <property type="entry name" value="SBP_bac_3"/>
    <property type="match status" value="1"/>
</dbReference>
<feature type="domain" description="Solute-binding protein family 3/N-terminal" evidence="3">
    <location>
        <begin position="45"/>
        <end position="270"/>
    </location>
</feature>
<dbReference type="CDD" id="cd13530">
    <property type="entry name" value="PBP2_peptides_like"/>
    <property type="match status" value="1"/>
</dbReference>
<dbReference type="EMBL" id="SJZJ01000006">
    <property type="protein sequence ID" value="TCJ29996.1"/>
    <property type="molecule type" value="Genomic_DNA"/>
</dbReference>
<dbReference type="OrthoDB" id="8454826at2"/>
<dbReference type="SMART" id="SM00062">
    <property type="entry name" value="PBPb"/>
    <property type="match status" value="1"/>
</dbReference>
<evidence type="ECO:0000256" key="1">
    <source>
        <dbReference type="ARBA" id="ARBA00022729"/>
    </source>
</evidence>
<dbReference type="RefSeq" id="WP_131582120.1">
    <property type="nucleotide sequence ID" value="NZ_SJZJ01000006.1"/>
</dbReference>
<reference evidence="4 5" key="1">
    <citation type="submission" date="2019-03" db="EMBL/GenBank/DDBJ databases">
        <authorList>
            <person name="Kim M.K.M."/>
        </authorList>
    </citation>
    <scope>NUCLEOTIDE SEQUENCE [LARGE SCALE GENOMIC DNA]</scope>
    <source>
        <strain evidence="4 5">18JY15-6</strain>
    </source>
</reference>
<feature type="signal peptide" evidence="2">
    <location>
        <begin position="1"/>
        <end position="22"/>
    </location>
</feature>
<protein>
    <submittedName>
        <fullName evidence="4">Amino acid ABC transporter substrate-binding protein</fullName>
    </submittedName>
</protein>
<dbReference type="AlphaFoldDB" id="A0A4R1CIM4"/>
<keyword evidence="5" id="KW-1185">Reference proteome</keyword>
<dbReference type="InterPro" id="IPR001638">
    <property type="entry name" value="Solute-binding_3/MltF_N"/>
</dbReference>
<dbReference type="PANTHER" id="PTHR35936:SF17">
    <property type="entry name" value="ARGININE-BINDING EXTRACELLULAR PROTEIN ARTP"/>
    <property type="match status" value="1"/>
</dbReference>
<gene>
    <name evidence="4" type="ORF">EPD65_05255</name>
</gene>
<sequence length="270" mass="28491">MPSSMRRTLATVAVTAAVASLAACGSGGGSDKKADNALGLIQAGTLTVCSDVPYAPFEDFDKSSKSGFKGFDVDIVQAVADGLGVKLQIKDSAFDALESGLAVNSGQCDLVASAMTISDDRKKALLFSDGYFDSAQSLLVPTGSSIKGIGDLKGKKVGVQVATTGKTYAEKNATGAQVVTFPSDAEMYSALKAGQVDALLQDYPVNYTHQEDARQPGKYTVVETYPTKEEYGLATKLGKTKLIDAVNEQLTTLHDNGTYDELYKKWVPTK</sequence>
<organism evidence="4 5">
    <name type="scientific">Nocardioides jejuensis</name>
    <dbReference type="NCBI Taxonomy" id="2502782"/>
    <lineage>
        <taxon>Bacteria</taxon>
        <taxon>Bacillati</taxon>
        <taxon>Actinomycetota</taxon>
        <taxon>Actinomycetes</taxon>
        <taxon>Propionibacteriales</taxon>
        <taxon>Nocardioidaceae</taxon>
        <taxon>Nocardioides</taxon>
    </lineage>
</organism>
<dbReference type="PANTHER" id="PTHR35936">
    <property type="entry name" value="MEMBRANE-BOUND LYTIC MUREIN TRANSGLYCOSYLASE F"/>
    <property type="match status" value="1"/>
</dbReference>
<dbReference type="PROSITE" id="PS51257">
    <property type="entry name" value="PROKAR_LIPOPROTEIN"/>
    <property type="match status" value="1"/>
</dbReference>
<evidence type="ECO:0000313" key="5">
    <source>
        <dbReference type="Proteomes" id="UP000295453"/>
    </source>
</evidence>
<proteinExistence type="predicted"/>
<evidence type="ECO:0000256" key="2">
    <source>
        <dbReference type="SAM" id="SignalP"/>
    </source>
</evidence>
<comment type="caution">
    <text evidence="4">The sequence shown here is derived from an EMBL/GenBank/DDBJ whole genome shotgun (WGS) entry which is preliminary data.</text>
</comment>
<keyword evidence="1 2" id="KW-0732">Signal</keyword>
<dbReference type="Proteomes" id="UP000295453">
    <property type="component" value="Unassembled WGS sequence"/>
</dbReference>